<name>A0A540WVX3_9BACT</name>
<proteinExistence type="predicted"/>
<keyword evidence="2" id="KW-1185">Reference proteome</keyword>
<evidence type="ECO:0000313" key="2">
    <source>
        <dbReference type="Proteomes" id="UP000315369"/>
    </source>
</evidence>
<dbReference type="SUPFAM" id="SSF159501">
    <property type="entry name" value="EreA/ChaN-like"/>
    <property type="match status" value="1"/>
</dbReference>
<reference evidence="1 2" key="1">
    <citation type="submission" date="2019-06" db="EMBL/GenBank/DDBJ databases">
        <authorList>
            <person name="Livingstone P."/>
            <person name="Whitworth D."/>
        </authorList>
    </citation>
    <scope>NUCLEOTIDE SEQUENCE [LARGE SCALE GENOMIC DNA]</scope>
    <source>
        <strain evidence="1 2">AM401</strain>
    </source>
</reference>
<gene>
    <name evidence="1" type="ORF">FJV41_25435</name>
</gene>
<evidence type="ECO:0008006" key="3">
    <source>
        <dbReference type="Google" id="ProtNLM"/>
    </source>
</evidence>
<dbReference type="PROSITE" id="PS51257">
    <property type="entry name" value="PROKAR_LIPOPROTEIN"/>
    <property type="match status" value="1"/>
</dbReference>
<organism evidence="1 2">
    <name type="scientific">Myxococcus llanfairpwllgwyngyllgogerychwyrndrobwllllantysiliogogogochensis</name>
    <dbReference type="NCBI Taxonomy" id="2590453"/>
    <lineage>
        <taxon>Bacteria</taxon>
        <taxon>Pseudomonadati</taxon>
        <taxon>Myxococcota</taxon>
        <taxon>Myxococcia</taxon>
        <taxon>Myxococcales</taxon>
        <taxon>Cystobacterineae</taxon>
        <taxon>Myxococcaceae</taxon>
        <taxon>Myxococcus</taxon>
    </lineage>
</organism>
<accession>A0A540WVX3</accession>
<sequence>MRRYGLLLGLMLTGCASLTRPLGSNINPETGQFETPVEETVYLVPVEDAMMTARRILESERYDVLEKDGGLELFSSAHEPGKNNKNLRTLERYYVKGERLGPRKTLVRVFRLSYNEMENVVEQGPRVAGSINRDLLSDQSSNPLDARLEAFRTETNAQGFRRQVALEDPFPNAPGMERFRMVHGVRDLGIERQLLERLEMVPALELVGGNAPVPMRSVMMEGWGETGEAGTVRAAECGEPVEGASPLLAAGQVLFVADPLGTQEVPSTALRMLCEATSKGLPVTLALSAPISEQPLLERYLASEGTSEDAQELLSESAFWRRVYQDGRSSRAMLWLVEQVRRLRVSGKDVALAAIDGEKVQGNEREAQMAKHLLAFQSKRAQSWTLVLTGSVHARTAKVGWDGDFEPFGARVARALPSSVRALDVGFKRGTQFACRYSVWEDVECNVFAISPTNQALQLSKVNEGVQLFDAARPDGFHGRLYLGTLNASPPALQTQSKVAQLDAAK</sequence>
<dbReference type="Proteomes" id="UP000315369">
    <property type="component" value="Unassembled WGS sequence"/>
</dbReference>
<dbReference type="EMBL" id="VIFM01000110">
    <property type="protein sequence ID" value="TQF13158.1"/>
    <property type="molecule type" value="Genomic_DNA"/>
</dbReference>
<dbReference type="OrthoDB" id="5378766at2"/>
<dbReference type="RefSeq" id="WP_141645140.1">
    <property type="nucleotide sequence ID" value="NZ_VIFM01000110.1"/>
</dbReference>
<protein>
    <recommendedName>
        <fullName evidence="3">Lipoprotein</fullName>
    </recommendedName>
</protein>
<evidence type="ECO:0000313" key="1">
    <source>
        <dbReference type="EMBL" id="TQF13158.1"/>
    </source>
</evidence>
<dbReference type="AlphaFoldDB" id="A0A540WVX3"/>
<comment type="caution">
    <text evidence="1">The sequence shown here is derived from an EMBL/GenBank/DDBJ whole genome shotgun (WGS) entry which is preliminary data.</text>
</comment>